<comment type="caution">
    <text evidence="1">The sequence shown here is derived from an EMBL/GenBank/DDBJ whole genome shotgun (WGS) entry which is preliminary data.</text>
</comment>
<name>A0ABW6MBE6_9ACTN</name>
<dbReference type="PROSITE" id="PS51257">
    <property type="entry name" value="PROKAR_LIPOPROTEIN"/>
    <property type="match status" value="1"/>
</dbReference>
<gene>
    <name evidence="1" type="ORF">ACFYNQ_30255</name>
</gene>
<dbReference type="Proteomes" id="UP001601303">
    <property type="component" value="Unassembled WGS sequence"/>
</dbReference>
<evidence type="ECO:0008006" key="3">
    <source>
        <dbReference type="Google" id="ProtNLM"/>
    </source>
</evidence>
<evidence type="ECO:0000313" key="2">
    <source>
        <dbReference type="Proteomes" id="UP001601303"/>
    </source>
</evidence>
<evidence type="ECO:0000313" key="1">
    <source>
        <dbReference type="EMBL" id="MFE9602832.1"/>
    </source>
</evidence>
<keyword evidence="2" id="KW-1185">Reference proteome</keyword>
<protein>
    <recommendedName>
        <fullName evidence="3">Lipoprotein</fullName>
    </recommendedName>
</protein>
<organism evidence="1 2">
    <name type="scientific">Streptomyces hokutonensis</name>
    <dbReference type="NCBI Taxonomy" id="1306990"/>
    <lineage>
        <taxon>Bacteria</taxon>
        <taxon>Bacillati</taxon>
        <taxon>Actinomycetota</taxon>
        <taxon>Actinomycetes</taxon>
        <taxon>Kitasatosporales</taxon>
        <taxon>Streptomycetaceae</taxon>
        <taxon>Streptomyces</taxon>
    </lineage>
</organism>
<proteinExistence type="predicted"/>
<accession>A0ABW6MBE6</accession>
<dbReference type="EMBL" id="JBIAHM010000011">
    <property type="protein sequence ID" value="MFE9602832.1"/>
    <property type="molecule type" value="Genomic_DNA"/>
</dbReference>
<reference evidence="1 2" key="1">
    <citation type="submission" date="2024-10" db="EMBL/GenBank/DDBJ databases">
        <title>The Natural Products Discovery Center: Release of the First 8490 Sequenced Strains for Exploring Actinobacteria Biosynthetic Diversity.</title>
        <authorList>
            <person name="Kalkreuter E."/>
            <person name="Kautsar S.A."/>
            <person name="Yang D."/>
            <person name="Bader C.D."/>
            <person name="Teijaro C.N."/>
            <person name="Fluegel L."/>
            <person name="Davis C.M."/>
            <person name="Simpson J.R."/>
            <person name="Lauterbach L."/>
            <person name="Steele A.D."/>
            <person name="Gui C."/>
            <person name="Meng S."/>
            <person name="Li G."/>
            <person name="Viehrig K."/>
            <person name="Ye F."/>
            <person name="Su P."/>
            <person name="Kiefer A.F."/>
            <person name="Nichols A."/>
            <person name="Cepeda A.J."/>
            <person name="Yan W."/>
            <person name="Fan B."/>
            <person name="Jiang Y."/>
            <person name="Adhikari A."/>
            <person name="Zheng C.-J."/>
            <person name="Schuster L."/>
            <person name="Cowan T.M."/>
            <person name="Smanski M.J."/>
            <person name="Chevrette M.G."/>
            <person name="De Carvalho L.P.S."/>
            <person name="Shen B."/>
        </authorList>
    </citation>
    <scope>NUCLEOTIDE SEQUENCE [LARGE SCALE GENOMIC DNA]</scope>
    <source>
        <strain evidence="1 2">NPDC006488</strain>
    </source>
</reference>
<sequence>MTSSVKAVRGRAGWLVAVSLLLAGCGVPASGVVPAGESATGIGRNTMLYFVRGGELTALPDDSGPDTDLKSALGAGERRADAVRFAVELALWLLSDGPGKGYRSRGVTSEFPPIQERPSVRLVGSAVTVELSSLTGPLTALATRQLLCTAADAFLTASPGTEPAELTVKVPGRAVWRADGFDKTCSR</sequence>
<dbReference type="RefSeq" id="WP_388110995.1">
    <property type="nucleotide sequence ID" value="NZ_JBIAHM010000011.1"/>
</dbReference>